<evidence type="ECO:0000256" key="5">
    <source>
        <dbReference type="ARBA" id="ARBA00022917"/>
    </source>
</evidence>
<gene>
    <name evidence="9" type="primary">BQ5605_C047g12298</name>
    <name evidence="9" type="ORF">BQ5605_C047G12298</name>
</gene>
<evidence type="ECO:0000313" key="10">
    <source>
        <dbReference type="Proteomes" id="UP000249464"/>
    </source>
</evidence>
<accession>A0A2X0NHI5</accession>
<dbReference type="SUPFAM" id="SSF50249">
    <property type="entry name" value="Nucleic acid-binding proteins"/>
    <property type="match status" value="1"/>
</dbReference>
<dbReference type="CDD" id="cd10289">
    <property type="entry name" value="GST_C_AaRS_like"/>
    <property type="match status" value="1"/>
</dbReference>
<evidence type="ECO:0000256" key="7">
    <source>
        <dbReference type="SAM" id="MobiDB-lite"/>
    </source>
</evidence>
<dbReference type="AlphaFoldDB" id="A0A2X0NHI5"/>
<evidence type="ECO:0000259" key="8">
    <source>
        <dbReference type="PROSITE" id="PS50886"/>
    </source>
</evidence>
<evidence type="ECO:0000256" key="2">
    <source>
        <dbReference type="ARBA" id="ARBA00022490"/>
    </source>
</evidence>
<dbReference type="PROSITE" id="PS50886">
    <property type="entry name" value="TRBD"/>
    <property type="match status" value="1"/>
</dbReference>
<proteinExistence type="predicted"/>
<dbReference type="InterPro" id="IPR002547">
    <property type="entry name" value="tRNA-bd_dom"/>
</dbReference>
<comment type="subcellular location">
    <subcellularLocation>
        <location evidence="1">Cytoplasm</location>
    </subcellularLocation>
</comment>
<dbReference type="GO" id="GO:0017102">
    <property type="term" value="C:methionyl glutamyl tRNA synthetase complex"/>
    <property type="evidence" value="ECO:0007669"/>
    <property type="project" value="TreeGrafter"/>
</dbReference>
<dbReference type="Proteomes" id="UP000249464">
    <property type="component" value="Unassembled WGS sequence"/>
</dbReference>
<dbReference type="GO" id="GO:0006412">
    <property type="term" value="P:translation"/>
    <property type="evidence" value="ECO:0007669"/>
    <property type="project" value="UniProtKB-KW"/>
</dbReference>
<dbReference type="InterPro" id="IPR051270">
    <property type="entry name" value="Tyrosine-tRNA_ligase_regulator"/>
</dbReference>
<dbReference type="Gene3D" id="1.20.1050.130">
    <property type="match status" value="1"/>
</dbReference>
<dbReference type="EMBL" id="FQNC01000113">
    <property type="protein sequence ID" value="SGZ31075.1"/>
    <property type="molecule type" value="Genomic_DNA"/>
</dbReference>
<sequence length="444" mass="47333">MASLTLTHSTCAGRAAALLAAVYGQYVPDLTITHHDKDKLEFKSASSQTYTKLVDIAKALLEAAGKTNDALGGASDQVQQSVLHYLNLVDENKFDADKGAEAADAELRTKTFLVGESVSAADLGLFAAVHPTVASATHNQHLSHPSLSRHFNHIQNLRLVAPHLSTVFTSSPEPVKIDVENVPVVEIKQQAKVKKAPAAAAAAAVATEAPKEAGKQAKADKAQVVEEVKKEVETVAPIAAGEGTTTSSAKPKKEKAEKVKKPAPAAPVVEAPAPWMIDLRVGKIVEVAVHPDADSLYVEKIDVGEEEPRTVVSGLVKYMTLEQMRGTTLITVCNLKPANMRGVKSSAMVLCATAAEGKEAGIEFLSPPEGSVPGDRVYFEGFEDQQALEMLNPKKKIFETVQPGFTTLENRVGAWVDKESGKTYKIVTKRGECRTQSLVGASLS</sequence>
<dbReference type="PANTHER" id="PTHR11586:SF33">
    <property type="entry name" value="AMINOACYL TRNA SYNTHASE COMPLEX-INTERACTING MULTIFUNCTIONAL PROTEIN 1"/>
    <property type="match status" value="1"/>
</dbReference>
<keyword evidence="4 6" id="KW-0694">RNA-binding</keyword>
<dbReference type="InterPro" id="IPR036282">
    <property type="entry name" value="Glutathione-S-Trfase_C_sf"/>
</dbReference>
<dbReference type="Pfam" id="PF01588">
    <property type="entry name" value="tRNA_bind"/>
    <property type="match status" value="1"/>
</dbReference>
<name>A0A2X0NHI5_9BASI</name>
<keyword evidence="5" id="KW-0648">Protein biosynthesis</keyword>
<dbReference type="Gene3D" id="2.40.50.140">
    <property type="entry name" value="Nucleic acid-binding proteins"/>
    <property type="match status" value="1"/>
</dbReference>
<evidence type="ECO:0000256" key="4">
    <source>
        <dbReference type="ARBA" id="ARBA00022884"/>
    </source>
</evidence>
<keyword evidence="2" id="KW-0963">Cytoplasm</keyword>
<dbReference type="GO" id="GO:0000049">
    <property type="term" value="F:tRNA binding"/>
    <property type="evidence" value="ECO:0007669"/>
    <property type="project" value="UniProtKB-UniRule"/>
</dbReference>
<feature type="region of interest" description="Disordered" evidence="7">
    <location>
        <begin position="240"/>
        <end position="263"/>
    </location>
</feature>
<dbReference type="InterPro" id="IPR053836">
    <property type="entry name" value="Arc1-like_N"/>
</dbReference>
<evidence type="ECO:0000256" key="3">
    <source>
        <dbReference type="ARBA" id="ARBA00022555"/>
    </source>
</evidence>
<organism evidence="9 10">
    <name type="scientific">Microbotryum silenes-dioicae</name>
    <dbReference type="NCBI Taxonomy" id="796604"/>
    <lineage>
        <taxon>Eukaryota</taxon>
        <taxon>Fungi</taxon>
        <taxon>Dikarya</taxon>
        <taxon>Basidiomycota</taxon>
        <taxon>Pucciniomycotina</taxon>
        <taxon>Microbotryomycetes</taxon>
        <taxon>Microbotryales</taxon>
        <taxon>Microbotryaceae</taxon>
        <taxon>Microbotryum</taxon>
    </lineage>
</organism>
<keyword evidence="3 6" id="KW-0820">tRNA-binding</keyword>
<dbReference type="STRING" id="796604.A0A2X0NHI5"/>
<dbReference type="FunFam" id="2.40.50.140:FF:000047">
    <property type="entry name" value="tyrosine--tRNA ligase, cytoplasmic isoform X2"/>
    <property type="match status" value="1"/>
</dbReference>
<feature type="domain" description="TRNA-binding" evidence="8">
    <location>
        <begin position="273"/>
        <end position="378"/>
    </location>
</feature>
<dbReference type="InterPro" id="IPR012340">
    <property type="entry name" value="NA-bd_OB-fold"/>
</dbReference>
<reference evidence="9 10" key="1">
    <citation type="submission" date="2016-11" db="EMBL/GenBank/DDBJ databases">
        <authorList>
            <person name="Jaros S."/>
            <person name="Januszkiewicz K."/>
            <person name="Wedrychowicz H."/>
        </authorList>
    </citation>
    <scope>NUCLEOTIDE SEQUENCE [LARGE SCALE GENOMIC DNA]</scope>
</reference>
<evidence type="ECO:0000256" key="6">
    <source>
        <dbReference type="PROSITE-ProRule" id="PRU00209"/>
    </source>
</evidence>
<protein>
    <submittedName>
        <fullName evidence="9">BQ5605_C047g12298 protein</fullName>
    </submittedName>
</protein>
<keyword evidence="10" id="KW-1185">Reference proteome</keyword>
<dbReference type="SUPFAM" id="SSF47616">
    <property type="entry name" value="GST C-terminal domain-like"/>
    <property type="match status" value="1"/>
</dbReference>
<evidence type="ECO:0000256" key="1">
    <source>
        <dbReference type="ARBA" id="ARBA00004496"/>
    </source>
</evidence>
<dbReference type="Pfam" id="PF21972">
    <property type="entry name" value="Arc1p_N_like"/>
    <property type="match status" value="1"/>
</dbReference>
<evidence type="ECO:0000313" key="9">
    <source>
        <dbReference type="EMBL" id="SGZ31075.1"/>
    </source>
</evidence>
<dbReference type="PANTHER" id="PTHR11586">
    <property type="entry name" value="TRNA-AMINOACYLATION COFACTOR ARC1 FAMILY MEMBER"/>
    <property type="match status" value="1"/>
</dbReference>
<dbReference type="CDD" id="cd02799">
    <property type="entry name" value="tRNA_bind_EMAP-II_like"/>
    <property type="match status" value="1"/>
</dbReference>